<accession>A0A1S8S707</accession>
<gene>
    <name evidence="1" type="ORF">CLBCK_24040</name>
</gene>
<dbReference type="AlphaFoldDB" id="A0A1S8S707"/>
<sequence length="162" mass="19060">MKKETKHEKYYLTGADGKEYEVSEEIFREYKHSVWNEEAQYKRERSVIRDKNSTKSDLDKVEHIKVASLESIVTGGGEHHIGVTPDFAEELADAIEKTEMLKLLGQALDILDESEKEMIGRLFYENISEREYEKKYRTARKTVAYRKEKILKKLKSLIINKR</sequence>
<evidence type="ECO:0008006" key="3">
    <source>
        <dbReference type="Google" id="ProtNLM"/>
    </source>
</evidence>
<reference evidence="1 2" key="1">
    <citation type="submission" date="2016-05" db="EMBL/GenBank/DDBJ databases">
        <title>Microbial solvent formation.</title>
        <authorList>
            <person name="Poehlein A."/>
            <person name="Montoya Solano J.D."/>
            <person name="Flitsch S."/>
            <person name="Krabben P."/>
            <person name="Duerre P."/>
            <person name="Daniel R."/>
        </authorList>
    </citation>
    <scope>NUCLEOTIDE SEQUENCE [LARGE SCALE GENOMIC DNA]</scope>
    <source>
        <strain evidence="1 2">DSM 53</strain>
    </source>
</reference>
<evidence type="ECO:0000313" key="1">
    <source>
        <dbReference type="EMBL" id="OOM61270.1"/>
    </source>
</evidence>
<protein>
    <recommendedName>
        <fullName evidence="3">Sigma-70 family RNA polymerase sigma factor</fullName>
    </recommendedName>
</protein>
<organism evidence="1 2">
    <name type="scientific">Clostridium beijerinckii</name>
    <name type="common">Clostridium MP</name>
    <dbReference type="NCBI Taxonomy" id="1520"/>
    <lineage>
        <taxon>Bacteria</taxon>
        <taxon>Bacillati</taxon>
        <taxon>Bacillota</taxon>
        <taxon>Clostridia</taxon>
        <taxon>Eubacteriales</taxon>
        <taxon>Clostridiaceae</taxon>
        <taxon>Clostridium</taxon>
    </lineage>
</organism>
<dbReference type="RefSeq" id="WP_077838963.1">
    <property type="nucleotide sequence ID" value="NZ_JABTAE010000001.1"/>
</dbReference>
<proteinExistence type="predicted"/>
<dbReference type="InterPro" id="IPR013324">
    <property type="entry name" value="RNA_pol_sigma_r3/r4-like"/>
</dbReference>
<dbReference type="Gene3D" id="1.20.140.160">
    <property type="match status" value="1"/>
</dbReference>
<evidence type="ECO:0000313" key="2">
    <source>
        <dbReference type="Proteomes" id="UP000190973"/>
    </source>
</evidence>
<dbReference type="Proteomes" id="UP000190973">
    <property type="component" value="Unassembled WGS sequence"/>
</dbReference>
<comment type="caution">
    <text evidence="1">The sequence shown here is derived from an EMBL/GenBank/DDBJ whole genome shotgun (WGS) entry which is preliminary data.</text>
</comment>
<name>A0A1S8S707_CLOBE</name>
<dbReference type="EMBL" id="LZZI01000038">
    <property type="protein sequence ID" value="OOM61270.1"/>
    <property type="molecule type" value="Genomic_DNA"/>
</dbReference>
<dbReference type="SUPFAM" id="SSF88659">
    <property type="entry name" value="Sigma3 and sigma4 domains of RNA polymerase sigma factors"/>
    <property type="match status" value="1"/>
</dbReference>